<accession>A0A737Y5G3</accession>
<organism evidence="3">
    <name type="scientific">Salmonella enterica subsp. salamae serovar 30:1,z28:z6</name>
    <dbReference type="NCBI Taxonomy" id="1967615"/>
    <lineage>
        <taxon>Bacteria</taxon>
        <taxon>Pseudomonadati</taxon>
        <taxon>Pseudomonadota</taxon>
        <taxon>Gammaproteobacteria</taxon>
        <taxon>Enterobacterales</taxon>
        <taxon>Enterobacteriaceae</taxon>
        <taxon>Salmonella</taxon>
    </lineage>
</organism>
<evidence type="ECO:0000256" key="1">
    <source>
        <dbReference type="SAM" id="Phobius"/>
    </source>
</evidence>
<gene>
    <name evidence="3" type="ORF">G4W81_004790</name>
</gene>
<dbReference type="Gene3D" id="3.90.550.10">
    <property type="entry name" value="Spore Coat Polysaccharide Biosynthesis Protein SpsA, Chain A"/>
    <property type="match status" value="1"/>
</dbReference>
<dbReference type="PANTHER" id="PTHR22916">
    <property type="entry name" value="GLYCOSYLTRANSFERASE"/>
    <property type="match status" value="1"/>
</dbReference>
<dbReference type="CDD" id="cd00761">
    <property type="entry name" value="Glyco_tranf_GTA_type"/>
    <property type="match status" value="1"/>
</dbReference>
<feature type="domain" description="Glycosyltransferase 2-like" evidence="2">
    <location>
        <begin position="7"/>
        <end position="127"/>
    </location>
</feature>
<keyword evidence="1" id="KW-1133">Transmembrane helix</keyword>
<feature type="transmembrane region" description="Helical" evidence="1">
    <location>
        <begin position="242"/>
        <end position="261"/>
    </location>
</feature>
<dbReference type="SUPFAM" id="SSF53448">
    <property type="entry name" value="Nucleotide-diphospho-sugar transferases"/>
    <property type="match status" value="1"/>
</dbReference>
<dbReference type="Pfam" id="PF00535">
    <property type="entry name" value="Glycos_transf_2"/>
    <property type="match status" value="1"/>
</dbReference>
<reference evidence="3" key="2">
    <citation type="submission" date="2018-07" db="EMBL/GenBank/DDBJ databases">
        <authorList>
            <consortium name="NCBI Pathogen Detection Project"/>
        </authorList>
    </citation>
    <scope>NUCLEOTIDE SEQUENCE</scope>
    <source>
        <strain evidence="3">165-86</strain>
    </source>
</reference>
<protein>
    <submittedName>
        <fullName evidence="3">Glycosyltransferase family 2 protein</fullName>
    </submittedName>
</protein>
<dbReference type="EMBL" id="DAATHJ010000062">
    <property type="protein sequence ID" value="HAE8613035.1"/>
    <property type="molecule type" value="Genomic_DNA"/>
</dbReference>
<dbReference type="GO" id="GO:0016758">
    <property type="term" value="F:hexosyltransferase activity"/>
    <property type="evidence" value="ECO:0007669"/>
    <property type="project" value="UniProtKB-ARBA"/>
</dbReference>
<comment type="caution">
    <text evidence="3">The sequence shown here is derived from an EMBL/GenBank/DDBJ whole genome shotgun (WGS) entry which is preliminary data.</text>
</comment>
<name>A0A737Y5G3_SALER</name>
<dbReference type="AlphaFoldDB" id="A0A737Y5G3"/>
<proteinExistence type="predicted"/>
<dbReference type="PANTHER" id="PTHR22916:SF3">
    <property type="entry name" value="UDP-GLCNAC:BETAGAL BETA-1,3-N-ACETYLGLUCOSAMINYLTRANSFERASE-LIKE PROTEIN 1"/>
    <property type="match status" value="1"/>
</dbReference>
<evidence type="ECO:0000313" key="3">
    <source>
        <dbReference type="EMBL" id="HAE8613035.1"/>
    </source>
</evidence>
<keyword evidence="1" id="KW-0472">Membrane</keyword>
<dbReference type="InterPro" id="IPR001173">
    <property type="entry name" value="Glyco_trans_2-like"/>
</dbReference>
<reference evidence="3" key="1">
    <citation type="journal article" date="2018" name="Genome Biol.">
        <title>SKESA: strategic k-mer extension for scrupulous assemblies.</title>
        <authorList>
            <person name="Souvorov A."/>
            <person name="Agarwala R."/>
            <person name="Lipman D.J."/>
        </authorList>
    </citation>
    <scope>NUCLEOTIDE SEQUENCE</scope>
    <source>
        <strain evidence="3">165-86</strain>
    </source>
</reference>
<dbReference type="InterPro" id="IPR029044">
    <property type="entry name" value="Nucleotide-diphossugar_trans"/>
</dbReference>
<keyword evidence="1" id="KW-0812">Transmembrane</keyword>
<sequence>MKNKNISIIIPTYNSSEILEKNLSIVCNYKQCEIFVIDDGSKSEEAYKNKLLCQRFKSNYKYTSNHGPSHARHVGLLLSKSDYCFFLDSDDYVSELALNYGVDYLLAYKDIDAVIFKSEYVKDLIPFMFDEIKDNYIIKRYKKGFVRECIECMGYPKMLTIGWNQSNTLYRTNKLINFYNVRYLTWGEDIPLKLSLASSITFASINMPHASQIKISYGRGYKYTLKQIFELAFEIFKTSKRYYALFLSFLIIIRYTPSYIYKKIK</sequence>
<keyword evidence="3" id="KW-0808">Transferase</keyword>
<evidence type="ECO:0000259" key="2">
    <source>
        <dbReference type="Pfam" id="PF00535"/>
    </source>
</evidence>